<dbReference type="OrthoDB" id="630895at2759"/>
<dbReference type="GO" id="GO:0005840">
    <property type="term" value="C:ribosome"/>
    <property type="evidence" value="ECO:0007669"/>
    <property type="project" value="UniProtKB-KW"/>
</dbReference>
<keyword evidence="2" id="KW-0689">Ribosomal protein</keyword>
<protein>
    <submittedName>
        <fullName evidence="2">Including n-acetylases of ribosomal protein</fullName>
    </submittedName>
</protein>
<dbReference type="InterPro" id="IPR000182">
    <property type="entry name" value="GNAT_dom"/>
</dbReference>
<gene>
    <name evidence="2" type="ORF">BDV96DRAFT_577382</name>
</gene>
<dbReference type="GO" id="GO:0016747">
    <property type="term" value="F:acyltransferase activity, transferring groups other than amino-acyl groups"/>
    <property type="evidence" value="ECO:0007669"/>
    <property type="project" value="InterPro"/>
</dbReference>
<keyword evidence="3" id="KW-1185">Reference proteome</keyword>
<dbReference type="AlphaFoldDB" id="A0A6A5Z3D0"/>
<sequence>MCDPNWRIETPRLYLSYLSSDNDSHCAFVSELWNTSSMQKANKGTGFTDRGLEAARQRLSDDWKIQDQAVTGFGNYLVTLKPPLPESSIPADTPFSDIEKDCVKVGIITMKRRVHTGGSDAPDLGFAFSPEWQGKGYATEAARGLIKWLEEEKGVKAMFAYTSPTNEDSKRLLRRLGFEERETRELKGVAPNVIQATVFALPGMDADLTKYGLEKKD</sequence>
<dbReference type="PANTHER" id="PTHR43792">
    <property type="entry name" value="GNAT FAMILY, PUTATIVE (AFU_ORTHOLOGUE AFUA_3G00765)-RELATED-RELATED"/>
    <property type="match status" value="1"/>
</dbReference>
<name>A0A6A5Z3D0_9PLEO</name>
<dbReference type="SUPFAM" id="SSF55729">
    <property type="entry name" value="Acyl-CoA N-acyltransferases (Nat)"/>
    <property type="match status" value="1"/>
</dbReference>
<dbReference type="PROSITE" id="PS51186">
    <property type="entry name" value="GNAT"/>
    <property type="match status" value="1"/>
</dbReference>
<accession>A0A6A5Z3D0</accession>
<feature type="domain" description="N-acetyltransferase" evidence="1">
    <location>
        <begin position="49"/>
        <end position="204"/>
    </location>
</feature>
<dbReference type="EMBL" id="ML977326">
    <property type="protein sequence ID" value="KAF2113979.1"/>
    <property type="molecule type" value="Genomic_DNA"/>
</dbReference>
<evidence type="ECO:0000313" key="3">
    <source>
        <dbReference type="Proteomes" id="UP000799770"/>
    </source>
</evidence>
<dbReference type="Pfam" id="PF13302">
    <property type="entry name" value="Acetyltransf_3"/>
    <property type="match status" value="1"/>
</dbReference>
<evidence type="ECO:0000259" key="1">
    <source>
        <dbReference type="PROSITE" id="PS51186"/>
    </source>
</evidence>
<dbReference type="InterPro" id="IPR016181">
    <property type="entry name" value="Acyl_CoA_acyltransferase"/>
</dbReference>
<organism evidence="2 3">
    <name type="scientific">Lophiotrema nucula</name>
    <dbReference type="NCBI Taxonomy" id="690887"/>
    <lineage>
        <taxon>Eukaryota</taxon>
        <taxon>Fungi</taxon>
        <taxon>Dikarya</taxon>
        <taxon>Ascomycota</taxon>
        <taxon>Pezizomycotina</taxon>
        <taxon>Dothideomycetes</taxon>
        <taxon>Pleosporomycetidae</taxon>
        <taxon>Pleosporales</taxon>
        <taxon>Lophiotremataceae</taxon>
        <taxon>Lophiotrema</taxon>
    </lineage>
</organism>
<dbReference type="PANTHER" id="PTHR43792:SF16">
    <property type="entry name" value="N-ACETYLTRANSFERASE DOMAIN-CONTAINING PROTEIN"/>
    <property type="match status" value="1"/>
</dbReference>
<reference evidence="2" key="1">
    <citation type="journal article" date="2020" name="Stud. Mycol.">
        <title>101 Dothideomycetes genomes: a test case for predicting lifestyles and emergence of pathogens.</title>
        <authorList>
            <person name="Haridas S."/>
            <person name="Albert R."/>
            <person name="Binder M."/>
            <person name="Bloem J."/>
            <person name="Labutti K."/>
            <person name="Salamov A."/>
            <person name="Andreopoulos B."/>
            <person name="Baker S."/>
            <person name="Barry K."/>
            <person name="Bills G."/>
            <person name="Bluhm B."/>
            <person name="Cannon C."/>
            <person name="Castanera R."/>
            <person name="Culley D."/>
            <person name="Daum C."/>
            <person name="Ezra D."/>
            <person name="Gonzalez J."/>
            <person name="Henrissat B."/>
            <person name="Kuo A."/>
            <person name="Liang C."/>
            <person name="Lipzen A."/>
            <person name="Lutzoni F."/>
            <person name="Magnuson J."/>
            <person name="Mondo S."/>
            <person name="Nolan M."/>
            <person name="Ohm R."/>
            <person name="Pangilinan J."/>
            <person name="Park H.-J."/>
            <person name="Ramirez L."/>
            <person name="Alfaro M."/>
            <person name="Sun H."/>
            <person name="Tritt A."/>
            <person name="Yoshinaga Y."/>
            <person name="Zwiers L.-H."/>
            <person name="Turgeon B."/>
            <person name="Goodwin S."/>
            <person name="Spatafora J."/>
            <person name="Crous P."/>
            <person name="Grigoriev I."/>
        </authorList>
    </citation>
    <scope>NUCLEOTIDE SEQUENCE</scope>
    <source>
        <strain evidence="2">CBS 627.86</strain>
    </source>
</reference>
<dbReference type="Proteomes" id="UP000799770">
    <property type="component" value="Unassembled WGS sequence"/>
</dbReference>
<dbReference type="InterPro" id="IPR051531">
    <property type="entry name" value="N-acetyltransferase"/>
</dbReference>
<dbReference type="Gene3D" id="3.40.630.30">
    <property type="match status" value="1"/>
</dbReference>
<keyword evidence="2" id="KW-0687">Ribonucleoprotein</keyword>
<evidence type="ECO:0000313" key="2">
    <source>
        <dbReference type="EMBL" id="KAF2113979.1"/>
    </source>
</evidence>
<proteinExistence type="predicted"/>